<dbReference type="PANTHER" id="PTHR48098:SF6">
    <property type="entry name" value="FERRI-BACILLIBACTIN ESTERASE BESA"/>
    <property type="match status" value="1"/>
</dbReference>
<evidence type="ECO:0000313" key="1">
    <source>
        <dbReference type="EMBL" id="MBK6302204.1"/>
    </source>
</evidence>
<evidence type="ECO:0000313" key="2">
    <source>
        <dbReference type="Proteomes" id="UP000718281"/>
    </source>
</evidence>
<protein>
    <submittedName>
        <fullName evidence="1">Enterochelin esterase</fullName>
    </submittedName>
</protein>
<gene>
    <name evidence="1" type="ORF">IPF40_14605</name>
</gene>
<dbReference type="Proteomes" id="UP000718281">
    <property type="component" value="Unassembled WGS sequence"/>
</dbReference>
<dbReference type="Gene3D" id="3.40.50.1820">
    <property type="entry name" value="alpha/beta hydrolase"/>
    <property type="match status" value="1"/>
</dbReference>
<organism evidence="1 2">
    <name type="scientific">Candidatus Phosphoribacter hodrii</name>
    <dbReference type="NCBI Taxonomy" id="2953743"/>
    <lineage>
        <taxon>Bacteria</taxon>
        <taxon>Bacillati</taxon>
        <taxon>Actinomycetota</taxon>
        <taxon>Actinomycetes</taxon>
        <taxon>Micrococcales</taxon>
        <taxon>Dermatophilaceae</taxon>
        <taxon>Candidatus Phosphoribacter</taxon>
    </lineage>
</organism>
<dbReference type="EMBL" id="JADIXZ010000008">
    <property type="protein sequence ID" value="MBK6302204.1"/>
    <property type="molecule type" value="Genomic_DNA"/>
</dbReference>
<dbReference type="Pfam" id="PF00756">
    <property type="entry name" value="Esterase"/>
    <property type="match status" value="1"/>
</dbReference>
<dbReference type="InterPro" id="IPR000801">
    <property type="entry name" value="Esterase-like"/>
</dbReference>
<dbReference type="AlphaFoldDB" id="A0A934X896"/>
<dbReference type="PANTHER" id="PTHR48098">
    <property type="entry name" value="ENTEROCHELIN ESTERASE-RELATED"/>
    <property type="match status" value="1"/>
</dbReference>
<sequence length="244" mass="26442">MLTDQPAHRVVATVSDTPVGDIDVLTWSPADAHIAEPLPMLFAHDGPELDVFAELTALIGSCVASGRLPRMRVTLLAPGDRNPRYAASAAYAAALADHVVPLQLRAHPSEHPPVLVGPSLGGLAALHAEWTHPGTFGGLLMLSGSFFTPELDPQEKGFEFWEQVVGFVDRVHTSPAPSRPEVALGWGTQEENQFNNALMAQRLGELGLPVQTATVDNGHNFTCWRDLLDLLLPDLLTRTWMPRT</sequence>
<dbReference type="SUPFAM" id="SSF53474">
    <property type="entry name" value="alpha/beta-Hydrolases"/>
    <property type="match status" value="1"/>
</dbReference>
<dbReference type="InterPro" id="IPR050583">
    <property type="entry name" value="Mycobacterial_A85_antigen"/>
</dbReference>
<name>A0A934X896_9MICO</name>
<accession>A0A934X896</accession>
<dbReference type="InterPro" id="IPR029058">
    <property type="entry name" value="AB_hydrolase_fold"/>
</dbReference>
<comment type="caution">
    <text evidence="1">The sequence shown here is derived from an EMBL/GenBank/DDBJ whole genome shotgun (WGS) entry which is preliminary data.</text>
</comment>
<reference evidence="1 2" key="1">
    <citation type="submission" date="2020-10" db="EMBL/GenBank/DDBJ databases">
        <title>Connecting structure to function with the recovery of over 1000 high-quality activated sludge metagenome-assembled genomes encoding full-length rRNA genes using long-read sequencing.</title>
        <authorList>
            <person name="Singleton C.M."/>
            <person name="Petriglieri F."/>
            <person name="Kristensen J.M."/>
            <person name="Kirkegaard R.H."/>
            <person name="Michaelsen T.Y."/>
            <person name="Andersen M.H."/>
            <person name="Karst S.M."/>
            <person name="Dueholm M.S."/>
            <person name="Nielsen P.H."/>
            <person name="Albertsen M."/>
        </authorList>
    </citation>
    <scope>NUCLEOTIDE SEQUENCE [LARGE SCALE GENOMIC DNA]</scope>
    <source>
        <strain evidence="1">AalE_18-Q3-R2-46_BAT3C.188</strain>
    </source>
</reference>
<proteinExistence type="predicted"/>